<dbReference type="PANTHER" id="PTHR38462:SF1">
    <property type="entry name" value="YPRB RIBONUCLEASE H-LIKE DOMAIN-CONTAINING PROTEIN"/>
    <property type="match status" value="1"/>
</dbReference>
<dbReference type="PANTHER" id="PTHR38462">
    <property type="entry name" value="EXONUCLEASE-LIKE PROTEIN"/>
    <property type="match status" value="1"/>
</dbReference>
<protein>
    <recommendedName>
        <fullName evidence="1">YprB ribonuclease H-like domain-containing protein</fullName>
    </recommendedName>
</protein>
<name>A0A431W4S9_9BACI</name>
<evidence type="ECO:0000313" key="3">
    <source>
        <dbReference type="Proteomes" id="UP000271374"/>
    </source>
</evidence>
<dbReference type="AlphaFoldDB" id="A0A431W4S9"/>
<reference evidence="2 3" key="1">
    <citation type="submission" date="2018-12" db="EMBL/GenBank/DDBJ databases">
        <title>Bacillus yapensis draft genome sequence.</title>
        <authorList>
            <person name="Yu L."/>
            <person name="Xu X."/>
            <person name="Tang X."/>
        </authorList>
    </citation>
    <scope>NUCLEOTIDE SEQUENCE [LARGE SCALE GENOMIC DNA]</scope>
    <source>
        <strain evidence="2 3">XXST-01</strain>
    </source>
</reference>
<dbReference type="Pfam" id="PF13482">
    <property type="entry name" value="RNase_H_2"/>
    <property type="match status" value="1"/>
</dbReference>
<feature type="domain" description="YprB ribonuclease H-like" evidence="1">
    <location>
        <begin position="101"/>
        <end position="269"/>
    </location>
</feature>
<organism evidence="2 3">
    <name type="scientific">Bacillus yapensis</name>
    <dbReference type="NCBI Taxonomy" id="2492960"/>
    <lineage>
        <taxon>Bacteria</taxon>
        <taxon>Bacillati</taxon>
        <taxon>Bacillota</taxon>
        <taxon>Bacilli</taxon>
        <taxon>Bacillales</taxon>
        <taxon>Bacillaceae</taxon>
        <taxon>Bacillus</taxon>
    </lineage>
</organism>
<gene>
    <name evidence="2" type="ORF">EKG37_13335</name>
</gene>
<accession>A0A431W4S9</accession>
<dbReference type="SUPFAM" id="SSF53098">
    <property type="entry name" value="Ribonuclease H-like"/>
    <property type="match status" value="1"/>
</dbReference>
<dbReference type="Gene3D" id="1.25.40.10">
    <property type="entry name" value="Tetratricopeptide repeat domain"/>
    <property type="match status" value="1"/>
</dbReference>
<dbReference type="SUPFAM" id="SSF81901">
    <property type="entry name" value="HCP-like"/>
    <property type="match status" value="1"/>
</dbReference>
<evidence type="ECO:0000313" key="2">
    <source>
        <dbReference type="EMBL" id="RTR30478.1"/>
    </source>
</evidence>
<comment type="caution">
    <text evidence="2">The sequence shown here is derived from an EMBL/GenBank/DDBJ whole genome shotgun (WGS) entry which is preliminary data.</text>
</comment>
<dbReference type="InterPro" id="IPR038720">
    <property type="entry name" value="YprB_RNase_H-like_dom"/>
</dbReference>
<dbReference type="EMBL" id="RXNT01000010">
    <property type="protein sequence ID" value="RTR30478.1"/>
    <property type="molecule type" value="Genomic_DNA"/>
</dbReference>
<dbReference type="Proteomes" id="UP000271374">
    <property type="component" value="Unassembled WGS sequence"/>
</dbReference>
<dbReference type="RefSeq" id="WP_126409151.1">
    <property type="nucleotide sequence ID" value="NZ_RXNT01000010.1"/>
</dbReference>
<dbReference type="OrthoDB" id="9790530at2"/>
<dbReference type="InterPro" id="IPR012337">
    <property type="entry name" value="RNaseH-like_sf"/>
</dbReference>
<keyword evidence="3" id="KW-1185">Reference proteome</keyword>
<evidence type="ECO:0000259" key="1">
    <source>
        <dbReference type="Pfam" id="PF13482"/>
    </source>
</evidence>
<dbReference type="InterPro" id="IPR011990">
    <property type="entry name" value="TPR-like_helical_dom_sf"/>
</dbReference>
<proteinExistence type="predicted"/>
<sequence length="416" mass="48422">MSFRKKLNRLKPHLSAEQEVKVEDTKNLNEIPFLEQWEAEGVSPYYYDNHYCFVREKVFPIDQQYGNYTFSQFLHAVQAWNNSSFQHPLSSNGFEAGQLFFFDTETTGLGGGVGNTIFLLGYASFQEDKVVLRQHFLPNPSGEVPLYQSFLENIDYTTLVTYNGKAFDWPQVKTRHTLIREHVPKLPSFGHFDLFHGARRLWKHKLERLKLSIVEKEVLGVERVEDVPGFLAPMIYFDFVESGKPDGMLGILKHNEMDILSLITLYTHLTFQLLNIDAKRTITESYEVGRWYAALGDTRAATETLTLAAIGDEKDSVKAKLALSYERKKQKEWEKAILLWKELAEVSNKNIAIESCVELAKYYEHREKNIEDAMAYCKKAMSILQEKMKIWRTEKQPQLEELEKRLERLKRKLNKS</sequence>